<dbReference type="InterPro" id="IPR007046">
    <property type="entry name" value="RNA_pol_sigma_54_core-bd"/>
</dbReference>
<dbReference type="NCBIfam" id="NF004595">
    <property type="entry name" value="PRK05932.1-2"/>
    <property type="match status" value="1"/>
</dbReference>
<dbReference type="PANTHER" id="PTHR32248">
    <property type="entry name" value="RNA POLYMERASE SIGMA-54 FACTOR"/>
    <property type="match status" value="1"/>
</dbReference>
<evidence type="ECO:0000256" key="4">
    <source>
        <dbReference type="ARBA" id="ARBA00022679"/>
    </source>
</evidence>
<organism evidence="14 15">
    <name type="scientific">Dyella koreensis</name>
    <dbReference type="NCBI Taxonomy" id="311235"/>
    <lineage>
        <taxon>Bacteria</taxon>
        <taxon>Pseudomonadati</taxon>
        <taxon>Pseudomonadota</taxon>
        <taxon>Gammaproteobacteria</taxon>
        <taxon>Lysobacterales</taxon>
        <taxon>Rhodanobacteraceae</taxon>
        <taxon>Dyella</taxon>
    </lineage>
</organism>
<gene>
    <name evidence="14" type="ORF">ISS97_05535</name>
</gene>
<comment type="function">
    <text evidence="10">Sigma factors are initiation factors that promote the attachment of RNA polymerase to specific initiation sites and are then released.</text>
</comment>
<dbReference type="NCBIfam" id="TIGR02395">
    <property type="entry name" value="rpoN_sigma"/>
    <property type="match status" value="1"/>
</dbReference>
<comment type="caution">
    <text evidence="14">The sequence shown here is derived from an EMBL/GenBank/DDBJ whole genome shotgun (WGS) entry which is preliminary data.</text>
</comment>
<evidence type="ECO:0000256" key="11">
    <source>
        <dbReference type="SAM" id="MobiDB-lite"/>
    </source>
</evidence>
<dbReference type="PIRSF" id="PIRSF000774">
    <property type="entry name" value="RpoN"/>
    <property type="match status" value="1"/>
</dbReference>
<keyword evidence="15" id="KW-1185">Reference proteome</keyword>
<dbReference type="PANTHER" id="PTHR32248:SF4">
    <property type="entry name" value="RNA POLYMERASE SIGMA-54 FACTOR"/>
    <property type="match status" value="1"/>
</dbReference>
<evidence type="ECO:0000256" key="10">
    <source>
        <dbReference type="PIRNR" id="PIRNR000774"/>
    </source>
</evidence>
<dbReference type="PROSITE" id="PS50044">
    <property type="entry name" value="SIGMA54_3"/>
    <property type="match status" value="1"/>
</dbReference>
<feature type="compositionally biased region" description="Acidic residues" evidence="11">
    <location>
        <begin position="49"/>
        <end position="65"/>
    </location>
</feature>
<keyword evidence="4 10" id="KW-0808">Transferase</keyword>
<dbReference type="PROSITE" id="PS00717">
    <property type="entry name" value="SIGMA54_1"/>
    <property type="match status" value="1"/>
</dbReference>
<evidence type="ECO:0000256" key="1">
    <source>
        <dbReference type="ARBA" id="ARBA00008798"/>
    </source>
</evidence>
<dbReference type="Pfam" id="PF04963">
    <property type="entry name" value="Sigma54_CBD"/>
    <property type="match status" value="1"/>
</dbReference>
<evidence type="ECO:0000256" key="5">
    <source>
        <dbReference type="ARBA" id="ARBA00022695"/>
    </source>
</evidence>
<evidence type="ECO:0000256" key="8">
    <source>
        <dbReference type="ARBA" id="ARBA00023125"/>
    </source>
</evidence>
<evidence type="ECO:0000256" key="6">
    <source>
        <dbReference type="ARBA" id="ARBA00023015"/>
    </source>
</evidence>
<dbReference type="Pfam" id="PF00309">
    <property type="entry name" value="Sigma54_AID"/>
    <property type="match status" value="1"/>
</dbReference>
<accession>A0ABW8K410</accession>
<feature type="region of interest" description="Disordered" evidence="11">
    <location>
        <begin position="48"/>
        <end position="121"/>
    </location>
</feature>
<keyword evidence="9 10" id="KW-0804">Transcription</keyword>
<dbReference type="RefSeq" id="WP_379986173.1">
    <property type="nucleotide sequence ID" value="NZ_JADIKD010000007.1"/>
</dbReference>
<sequence length="485" mass="53634">MKPGLQFRLNQQLTLTPQLQQAIRLLQLSQLELEAELRQIAESNPLLEFSEDSAAENDGDGDGNEFEAPAEASTSSDVDVDEAADWSESTGPAEEPIDFSGSNGSGSRTNGSGEDDNFEPQNAAPETLQEHLLWQLNLTHLSLRERTIAAILIDSLNADGYLTEGLDAVTAAVPTDLKASVEEVDAVRRLLQRFDPTGVASLDLRDCLRVQLEQFDPELPQRELALRIVDGELELLARNDIARLARRLRATEDETHAAAVLIRSLDPRPGAALDVTPVEYVAPDVYARKDGGRWRVSLNPDCQPRLGLNQHYCNLIAQARGDDASWMRGQLQEARWLIKSLESRAETLLKVADAIVRRQSAFLDYGPEAMHPLVLREVAEEVGMHESTISRVTTRKYIHTPRGTFELKHFFSSGVSTEDGGSASATAIQAMLRKLVDAEDPRKPLSDQAIAEELHRKGIQVARRTVAKYREALRIPSSSERQRAG</sequence>
<evidence type="ECO:0000313" key="15">
    <source>
        <dbReference type="Proteomes" id="UP001620408"/>
    </source>
</evidence>
<evidence type="ECO:0000256" key="2">
    <source>
        <dbReference type="ARBA" id="ARBA00019942"/>
    </source>
</evidence>
<feature type="compositionally biased region" description="Low complexity" evidence="11">
    <location>
        <begin position="100"/>
        <end position="112"/>
    </location>
</feature>
<dbReference type="InterPro" id="IPR038709">
    <property type="entry name" value="RpoN_core-bd_sf"/>
</dbReference>
<evidence type="ECO:0000313" key="14">
    <source>
        <dbReference type="EMBL" id="MFK2916717.1"/>
    </source>
</evidence>
<evidence type="ECO:0000256" key="9">
    <source>
        <dbReference type="ARBA" id="ARBA00023163"/>
    </source>
</evidence>
<dbReference type="EMBL" id="JADIKD010000007">
    <property type="protein sequence ID" value="MFK2916717.1"/>
    <property type="molecule type" value="Genomic_DNA"/>
</dbReference>
<dbReference type="InterPro" id="IPR000394">
    <property type="entry name" value="RNA_pol_sigma_54"/>
</dbReference>
<keyword evidence="6 10" id="KW-0805">Transcription regulation</keyword>
<dbReference type="GO" id="GO:0003899">
    <property type="term" value="F:DNA-directed RNA polymerase activity"/>
    <property type="evidence" value="ECO:0007669"/>
    <property type="project" value="UniProtKB-EC"/>
</dbReference>
<dbReference type="InterPro" id="IPR007634">
    <property type="entry name" value="RNA_pol_sigma_54_DNA-bd"/>
</dbReference>
<proteinExistence type="inferred from homology"/>
<keyword evidence="5 10" id="KW-0548">Nucleotidyltransferase</keyword>
<reference evidence="14 15" key="1">
    <citation type="submission" date="2020-10" db="EMBL/GenBank/DDBJ databases">
        <title>Phylogeny of dyella-like bacteria.</title>
        <authorList>
            <person name="Fu J."/>
        </authorList>
    </citation>
    <scope>NUCLEOTIDE SEQUENCE [LARGE SCALE GENOMIC DNA]</scope>
    <source>
        <strain evidence="14 15">BB4</strain>
    </source>
</reference>
<dbReference type="Gene3D" id="1.10.10.60">
    <property type="entry name" value="Homeodomain-like"/>
    <property type="match status" value="1"/>
</dbReference>
<dbReference type="NCBIfam" id="NF009118">
    <property type="entry name" value="PRK12469.1"/>
    <property type="match status" value="1"/>
</dbReference>
<evidence type="ECO:0000256" key="7">
    <source>
        <dbReference type="ARBA" id="ARBA00023082"/>
    </source>
</evidence>
<feature type="domain" description="RNA polymerase sigma factor 54 core-binding" evidence="13">
    <location>
        <begin position="118"/>
        <end position="312"/>
    </location>
</feature>
<protein>
    <recommendedName>
        <fullName evidence="2 10">RNA polymerase sigma-54 factor</fullName>
    </recommendedName>
</protein>
<evidence type="ECO:0000259" key="12">
    <source>
        <dbReference type="Pfam" id="PF04552"/>
    </source>
</evidence>
<keyword evidence="3 10" id="KW-0240">DNA-directed RNA polymerase</keyword>
<keyword evidence="8 10" id="KW-0238">DNA-binding</keyword>
<comment type="similarity">
    <text evidence="1 10">Belongs to the sigma-54 factor family.</text>
</comment>
<dbReference type="Gene3D" id="1.10.10.1330">
    <property type="entry name" value="RNA polymerase sigma-54 factor, core-binding domain"/>
    <property type="match status" value="1"/>
</dbReference>
<dbReference type="Pfam" id="PF04552">
    <property type="entry name" value="Sigma54_DBD"/>
    <property type="match status" value="1"/>
</dbReference>
<keyword evidence="7 10" id="KW-0731">Sigma factor</keyword>
<dbReference type="Proteomes" id="UP001620408">
    <property type="component" value="Unassembled WGS sequence"/>
</dbReference>
<dbReference type="PRINTS" id="PR00045">
    <property type="entry name" value="SIGMA54FCT"/>
</dbReference>
<name>A0ABW8K410_9GAMM</name>
<dbReference type="PROSITE" id="PS00718">
    <property type="entry name" value="SIGMA54_2"/>
    <property type="match status" value="1"/>
</dbReference>
<evidence type="ECO:0000259" key="13">
    <source>
        <dbReference type="Pfam" id="PF04963"/>
    </source>
</evidence>
<evidence type="ECO:0000256" key="3">
    <source>
        <dbReference type="ARBA" id="ARBA00022478"/>
    </source>
</evidence>
<feature type="domain" description="RNA polymerase sigma factor 54 DNA-binding" evidence="12">
    <location>
        <begin position="326"/>
        <end position="483"/>
    </location>
</feature>